<gene>
    <name evidence="2" type="ORF">FB563_0121</name>
</gene>
<keyword evidence="3" id="KW-1185">Reference proteome</keyword>
<keyword evidence="1" id="KW-0812">Transmembrane</keyword>
<sequence length="145" mass="16003">MRTLPHTGEVTAMLGVIVLMVLEVTALATAPARDRPLVSGALIGAGTATFVVVALWHGHRGATRQRRRSLTETVDELWFTAHTLEGFPMEAVRPYLLGKNAPSLNSLYTAWVFAIHGQDAHWIQRHPNLPADVTRLLVDAARQRH</sequence>
<reference evidence="2 3" key="1">
    <citation type="submission" date="2019-06" db="EMBL/GenBank/DDBJ databases">
        <title>Sequencing the genomes of 1000 actinobacteria strains.</title>
        <authorList>
            <person name="Klenk H.-P."/>
        </authorList>
    </citation>
    <scope>NUCLEOTIDE SEQUENCE [LARGE SCALE GENOMIC DNA]</scope>
    <source>
        <strain evidence="2 3">DSM 41929</strain>
    </source>
</reference>
<dbReference type="EMBL" id="VFNX01000001">
    <property type="protein sequence ID" value="TQK95243.1"/>
    <property type="molecule type" value="Genomic_DNA"/>
</dbReference>
<name>A0A542U854_9ACTN</name>
<proteinExistence type="predicted"/>
<evidence type="ECO:0000313" key="2">
    <source>
        <dbReference type="EMBL" id="TQK95243.1"/>
    </source>
</evidence>
<feature type="transmembrane region" description="Helical" evidence="1">
    <location>
        <begin position="37"/>
        <end position="58"/>
    </location>
</feature>
<dbReference type="RefSeq" id="WP_055704680.1">
    <property type="nucleotide sequence ID" value="NZ_JBPJFI010000001.1"/>
</dbReference>
<evidence type="ECO:0000256" key="1">
    <source>
        <dbReference type="SAM" id="Phobius"/>
    </source>
</evidence>
<keyword evidence="1" id="KW-0472">Membrane</keyword>
<dbReference type="AlphaFoldDB" id="A0A542U854"/>
<accession>A0A542U854</accession>
<dbReference type="Proteomes" id="UP000318103">
    <property type="component" value="Unassembled WGS sequence"/>
</dbReference>
<comment type="caution">
    <text evidence="2">The sequence shown here is derived from an EMBL/GenBank/DDBJ whole genome shotgun (WGS) entry which is preliminary data.</text>
</comment>
<dbReference type="OrthoDB" id="4249623at2"/>
<keyword evidence="1" id="KW-1133">Transmembrane helix</keyword>
<organism evidence="2 3">
    <name type="scientific">Streptomyces puniciscabiei</name>
    <dbReference type="NCBI Taxonomy" id="164348"/>
    <lineage>
        <taxon>Bacteria</taxon>
        <taxon>Bacillati</taxon>
        <taxon>Actinomycetota</taxon>
        <taxon>Actinomycetes</taxon>
        <taxon>Kitasatosporales</taxon>
        <taxon>Streptomycetaceae</taxon>
        <taxon>Streptomyces</taxon>
    </lineage>
</organism>
<evidence type="ECO:0000313" key="3">
    <source>
        <dbReference type="Proteomes" id="UP000318103"/>
    </source>
</evidence>
<protein>
    <submittedName>
        <fullName evidence="2">Uncharacterized protein</fullName>
    </submittedName>
</protein>
<feature type="transmembrane region" description="Helical" evidence="1">
    <location>
        <begin position="12"/>
        <end position="31"/>
    </location>
</feature>